<organism evidence="2 3">
    <name type="scientific">Hydrogenophaga palleronii</name>
    <dbReference type="NCBI Taxonomy" id="65655"/>
    <lineage>
        <taxon>Bacteria</taxon>
        <taxon>Pseudomonadati</taxon>
        <taxon>Pseudomonadota</taxon>
        <taxon>Betaproteobacteria</taxon>
        <taxon>Burkholderiales</taxon>
        <taxon>Comamonadaceae</taxon>
        <taxon>Hydrogenophaga</taxon>
    </lineage>
</organism>
<evidence type="ECO:0000313" key="2">
    <source>
        <dbReference type="EMBL" id="MDR7150951.1"/>
    </source>
</evidence>
<feature type="domain" description="DUF4440" evidence="1">
    <location>
        <begin position="13"/>
        <end position="124"/>
    </location>
</feature>
<protein>
    <submittedName>
        <fullName evidence="2">Uncharacterized protein (TIGR02246 family)</fullName>
    </submittedName>
</protein>
<comment type="caution">
    <text evidence="2">The sequence shown here is derived from an EMBL/GenBank/DDBJ whole genome shotgun (WGS) entry which is preliminary data.</text>
</comment>
<dbReference type="InterPro" id="IPR032710">
    <property type="entry name" value="NTF2-like_dom_sf"/>
</dbReference>
<dbReference type="InterPro" id="IPR027843">
    <property type="entry name" value="DUF4440"/>
</dbReference>
<name>A0ABU1WNT7_9BURK</name>
<dbReference type="RefSeq" id="WP_310317419.1">
    <property type="nucleotide sequence ID" value="NZ_JAVDWU010000006.1"/>
</dbReference>
<dbReference type="InterPro" id="IPR011944">
    <property type="entry name" value="Steroid_delta5-4_isomerase"/>
</dbReference>
<proteinExistence type="predicted"/>
<keyword evidence="3" id="KW-1185">Reference proteome</keyword>
<reference evidence="2 3" key="1">
    <citation type="submission" date="2023-07" db="EMBL/GenBank/DDBJ databases">
        <title>Sorghum-associated microbial communities from plants grown in Nebraska, USA.</title>
        <authorList>
            <person name="Schachtman D."/>
        </authorList>
    </citation>
    <scope>NUCLEOTIDE SEQUENCE [LARGE SCALE GENOMIC DNA]</scope>
    <source>
        <strain evidence="2 3">4249</strain>
    </source>
</reference>
<dbReference type="Gene3D" id="3.10.450.50">
    <property type="match status" value="1"/>
</dbReference>
<dbReference type="CDD" id="cd00531">
    <property type="entry name" value="NTF2_like"/>
    <property type="match status" value="1"/>
</dbReference>
<gene>
    <name evidence="2" type="ORF">J2W49_002924</name>
</gene>
<dbReference type="NCBIfam" id="TIGR02246">
    <property type="entry name" value="SgcJ/EcaC family oxidoreductase"/>
    <property type="match status" value="1"/>
</dbReference>
<dbReference type="Pfam" id="PF14534">
    <property type="entry name" value="DUF4440"/>
    <property type="match status" value="1"/>
</dbReference>
<dbReference type="EMBL" id="JAVDWU010000006">
    <property type="protein sequence ID" value="MDR7150951.1"/>
    <property type="molecule type" value="Genomic_DNA"/>
</dbReference>
<sequence>MTRGTSPDAAGVEAARQHWASAFNAGDLPALLALYDPAAVLWGTTSAVLIDTPEGIAAYFARTFAARPAPRVQMGEARVRLLGDGVALCSGAYTLHLSSGAGEPRALPARFSLAYRRTGGHWLIVDHHSSLSP</sequence>
<dbReference type="Proteomes" id="UP001265700">
    <property type="component" value="Unassembled WGS sequence"/>
</dbReference>
<evidence type="ECO:0000313" key="3">
    <source>
        <dbReference type="Proteomes" id="UP001265700"/>
    </source>
</evidence>
<dbReference type="SUPFAM" id="SSF54427">
    <property type="entry name" value="NTF2-like"/>
    <property type="match status" value="1"/>
</dbReference>
<evidence type="ECO:0000259" key="1">
    <source>
        <dbReference type="Pfam" id="PF14534"/>
    </source>
</evidence>
<accession>A0ABU1WNT7</accession>